<gene>
    <name evidence="2" type="ORF">PLXY2_LOCUS10633</name>
</gene>
<accession>A0A8S4FVZ5</accession>
<keyword evidence="3" id="KW-1185">Reference proteome</keyword>
<dbReference type="Proteomes" id="UP000653454">
    <property type="component" value="Unassembled WGS sequence"/>
</dbReference>
<feature type="compositionally biased region" description="Basic and acidic residues" evidence="1">
    <location>
        <begin position="38"/>
        <end position="56"/>
    </location>
</feature>
<comment type="caution">
    <text evidence="2">The sequence shown here is derived from an EMBL/GenBank/DDBJ whole genome shotgun (WGS) entry which is preliminary data.</text>
</comment>
<protein>
    <submittedName>
        <fullName evidence="2">(diamondback moth) hypothetical protein</fullName>
    </submittedName>
</protein>
<dbReference type="EMBL" id="CAJHNJ030000048">
    <property type="protein sequence ID" value="CAG9132279.1"/>
    <property type="molecule type" value="Genomic_DNA"/>
</dbReference>
<dbReference type="AlphaFoldDB" id="A0A8S4FVZ5"/>
<proteinExistence type="predicted"/>
<organism evidence="2 3">
    <name type="scientific">Plutella xylostella</name>
    <name type="common">Diamondback moth</name>
    <name type="synonym">Plutella maculipennis</name>
    <dbReference type="NCBI Taxonomy" id="51655"/>
    <lineage>
        <taxon>Eukaryota</taxon>
        <taxon>Metazoa</taxon>
        <taxon>Ecdysozoa</taxon>
        <taxon>Arthropoda</taxon>
        <taxon>Hexapoda</taxon>
        <taxon>Insecta</taxon>
        <taxon>Pterygota</taxon>
        <taxon>Neoptera</taxon>
        <taxon>Endopterygota</taxon>
        <taxon>Lepidoptera</taxon>
        <taxon>Glossata</taxon>
        <taxon>Ditrysia</taxon>
        <taxon>Yponomeutoidea</taxon>
        <taxon>Plutellidae</taxon>
        <taxon>Plutella</taxon>
    </lineage>
</organism>
<evidence type="ECO:0000256" key="1">
    <source>
        <dbReference type="SAM" id="MobiDB-lite"/>
    </source>
</evidence>
<evidence type="ECO:0000313" key="2">
    <source>
        <dbReference type="EMBL" id="CAG9132279.1"/>
    </source>
</evidence>
<sequence>MSGRDCWGQQQGVSSVCTQAAAERAAWERETGLSLDDLRRRSLEANSKETMDGKDKKDKKKKGLF</sequence>
<feature type="region of interest" description="Disordered" evidence="1">
    <location>
        <begin position="38"/>
        <end position="65"/>
    </location>
</feature>
<reference evidence="2" key="1">
    <citation type="submission" date="2020-11" db="EMBL/GenBank/DDBJ databases">
        <authorList>
            <person name="Whiteford S."/>
        </authorList>
    </citation>
    <scope>NUCLEOTIDE SEQUENCE</scope>
</reference>
<name>A0A8S4FVZ5_PLUXY</name>
<evidence type="ECO:0000313" key="3">
    <source>
        <dbReference type="Proteomes" id="UP000653454"/>
    </source>
</evidence>